<evidence type="ECO:0000313" key="1">
    <source>
        <dbReference type="EMBL" id="KIQ61180.1"/>
    </source>
</evidence>
<accession>A0A0D0MZF3</accession>
<name>A0A0D0MZF3_PSEFL</name>
<proteinExistence type="predicted"/>
<evidence type="ECO:0008006" key="3">
    <source>
        <dbReference type="Google" id="ProtNLM"/>
    </source>
</evidence>
<gene>
    <name evidence="1" type="ORF">RL74_01525</name>
</gene>
<evidence type="ECO:0000313" key="2">
    <source>
        <dbReference type="Proteomes" id="UP000032101"/>
    </source>
</evidence>
<dbReference type="Proteomes" id="UP000032101">
    <property type="component" value="Unassembled WGS sequence"/>
</dbReference>
<comment type="caution">
    <text evidence="1">The sequence shown here is derived from an EMBL/GenBank/DDBJ whole genome shotgun (WGS) entry which is preliminary data.</text>
</comment>
<sequence>MFFGYESEIKGELEQQGASVTFLLDRPFESPFLKALTKFRHAWVIGAADRYYERQMSSVHTEFDYVFVVNGQTLSAKTLSAWRERYPKAKFILYMWDSFSNRQQTLHNLKYFDSVFTFDKNDAEKYNVNFRPLFFSAGFNAVVETKTEYDISFIGTAHTDRFFIVDKIDRQLDASTRRYWYLYLQANWVYWFYRCFNRAYRNARKSNFKFASIPKSEVQRVFNVSNAILDIEHPQQTGLTMRTLETLGARKKLVTTNASVKQYDFYAEDNILVIDRWEPVISKAFLERPYRAVDPHIYHRYSLAGWLDEIIMLVNKK</sequence>
<reference evidence="1 2" key="1">
    <citation type="submission" date="2015-01" db="EMBL/GenBank/DDBJ databases">
        <title>Draft Genome Sequence of the Biocontrol and Plant Growth-Promoting Rhizobacteria (PGPR) Pseudomonas fluorescens UM270.</title>
        <authorList>
            <person name="Hernandez-Salmeron J.E."/>
            <person name="Santoyo G."/>
            <person name="Moreno-Hagelsieb G."/>
            <person name="Hernandez-Leon R."/>
        </authorList>
    </citation>
    <scope>NUCLEOTIDE SEQUENCE [LARGE SCALE GENOMIC DNA]</scope>
    <source>
        <strain evidence="1 2">UM270</strain>
    </source>
</reference>
<protein>
    <recommendedName>
        <fullName evidence="3">Eps11J</fullName>
    </recommendedName>
</protein>
<dbReference type="AlphaFoldDB" id="A0A0D0MZF3"/>
<dbReference type="EMBL" id="JXNZ01000008">
    <property type="protein sequence ID" value="KIQ61180.1"/>
    <property type="molecule type" value="Genomic_DNA"/>
</dbReference>
<organism evidence="1 2">
    <name type="scientific">Pseudomonas fluorescens</name>
    <dbReference type="NCBI Taxonomy" id="294"/>
    <lineage>
        <taxon>Bacteria</taxon>
        <taxon>Pseudomonadati</taxon>
        <taxon>Pseudomonadota</taxon>
        <taxon>Gammaproteobacteria</taxon>
        <taxon>Pseudomonadales</taxon>
        <taxon>Pseudomonadaceae</taxon>
        <taxon>Pseudomonas</taxon>
    </lineage>
</organism>
<dbReference type="PATRIC" id="fig|294.124.peg.313"/>